<feature type="domain" description="Exostosin GT47" evidence="3">
    <location>
        <begin position="30"/>
        <end position="363"/>
    </location>
</feature>
<dbReference type="Pfam" id="PF03016">
    <property type="entry name" value="Exostosin_GT47"/>
    <property type="match status" value="1"/>
</dbReference>
<dbReference type="OrthoDB" id="1924787at2759"/>
<evidence type="ECO:0000259" key="3">
    <source>
        <dbReference type="Pfam" id="PF03016"/>
    </source>
</evidence>
<dbReference type="Proteomes" id="UP000604046">
    <property type="component" value="Unassembled WGS sequence"/>
</dbReference>
<protein>
    <submittedName>
        <fullName evidence="4">Cya protein</fullName>
    </submittedName>
</protein>
<evidence type="ECO:0000256" key="2">
    <source>
        <dbReference type="SAM" id="MobiDB-lite"/>
    </source>
</evidence>
<evidence type="ECO:0000256" key="1">
    <source>
        <dbReference type="ARBA" id="ARBA00010271"/>
    </source>
</evidence>
<dbReference type="GO" id="GO:0016757">
    <property type="term" value="F:glycosyltransferase activity"/>
    <property type="evidence" value="ECO:0007669"/>
    <property type="project" value="InterPro"/>
</dbReference>
<dbReference type="InterPro" id="IPR040911">
    <property type="entry name" value="Exostosin_GT47"/>
</dbReference>
<dbReference type="PANTHER" id="PTHR11062">
    <property type="entry name" value="EXOSTOSIN HEPARAN SULFATE GLYCOSYLTRANSFERASE -RELATED"/>
    <property type="match status" value="1"/>
</dbReference>
<sequence>MAQNERLVSLFLGGNATAWPHKEDVRALSNVKAFVYDLPENFHLSNLQDLQRQAASQGSNCDFGVSLCSSRWAKTFTHKLVYASEVVFLQKLLRAVPLTSDAKEADLFIVPWLVRSHCAVREVWDRCIITELAHLLWHYLPHFNEATRGRHLFFASGGPPNIPADVQAQPLQVSLGPDYFPPQRPFLVSGRILVPYLSNEPFLQPTAWRAWKKQMGTHKDVWVCLAFSPQNSPRRLLLEAFTRAREGAGSWPGPIEVIGFSRQTTVGTPTDGGTSLLALLQLMSRAQFCVVPPGDTSSIGKRLYDAILTECIPVVISFPTKYGLGKSWSTFDGGPLEWSLPFANQGLDYARLALELPVEELRRGTAVEYLASVSHTVIERRLAYLREIRNFLVFDYSGQTLDAFSLAVRQILSLLPIARTRPITCLELPRTNESGWDMEERKWMGEINRQAWGLYECYYAAGASPELSGQRSLLRRPPVISEDVSPAGPLWSPRSRKRGPSMQCSRWSDAPNAVRRCSLLEPEARETSRAKGRCLPIRLACTMAAGDISASIGELVLLAQCTKSANIEEQLRSLLGSARNTSRWSFTAYSAACRGPGGRIFPPKNIPFMFFTHILQNYELRSGLVAFVLPSFTSTFYHDVMPEATLDDQGLQVVVGGVSRPCWMFQQNQTDKPSVSLCHLYQKIFERICGGEDASVMLNVRPTAILTSWAVIRRVPKHRFELALLLARWGVRDMHDVMGLLAVLLLQAVMPPGLVREALRAGSNPGLRDHEHLELLSYSNVAGERQVRETRDEEDERERHLCC</sequence>
<feature type="region of interest" description="Disordered" evidence="2">
    <location>
        <begin position="485"/>
        <end position="507"/>
    </location>
</feature>
<proteinExistence type="inferred from homology"/>
<accession>A0A812T965</accession>
<dbReference type="EMBL" id="CAJNDS010002546">
    <property type="protein sequence ID" value="CAE7520698.1"/>
    <property type="molecule type" value="Genomic_DNA"/>
</dbReference>
<organism evidence="4 5">
    <name type="scientific">Symbiodinium natans</name>
    <dbReference type="NCBI Taxonomy" id="878477"/>
    <lineage>
        <taxon>Eukaryota</taxon>
        <taxon>Sar</taxon>
        <taxon>Alveolata</taxon>
        <taxon>Dinophyceae</taxon>
        <taxon>Suessiales</taxon>
        <taxon>Symbiodiniaceae</taxon>
        <taxon>Symbiodinium</taxon>
    </lineage>
</organism>
<evidence type="ECO:0000313" key="4">
    <source>
        <dbReference type="EMBL" id="CAE7520698.1"/>
    </source>
</evidence>
<reference evidence="4" key="1">
    <citation type="submission" date="2021-02" db="EMBL/GenBank/DDBJ databases">
        <authorList>
            <person name="Dougan E. K."/>
            <person name="Rhodes N."/>
            <person name="Thang M."/>
            <person name="Chan C."/>
        </authorList>
    </citation>
    <scope>NUCLEOTIDE SEQUENCE</scope>
</reference>
<comment type="caution">
    <text evidence="4">The sequence shown here is derived from an EMBL/GenBank/DDBJ whole genome shotgun (WGS) entry which is preliminary data.</text>
</comment>
<dbReference type="AlphaFoldDB" id="A0A812T965"/>
<evidence type="ECO:0000313" key="5">
    <source>
        <dbReference type="Proteomes" id="UP000604046"/>
    </source>
</evidence>
<comment type="similarity">
    <text evidence="1">Belongs to the glycosyltransferase 47 family.</text>
</comment>
<name>A0A812T965_9DINO</name>
<dbReference type="InterPro" id="IPR004263">
    <property type="entry name" value="Exostosin"/>
</dbReference>
<keyword evidence="5" id="KW-1185">Reference proteome</keyword>
<gene>
    <name evidence="4" type="primary">cya</name>
    <name evidence="4" type="ORF">SNAT2548_LOCUS29141</name>
</gene>